<keyword evidence="3 6" id="KW-0812">Transmembrane</keyword>
<keyword evidence="5 6" id="KW-0472">Membrane</keyword>
<evidence type="ECO:0000256" key="3">
    <source>
        <dbReference type="ARBA" id="ARBA00022692"/>
    </source>
</evidence>
<sequence length="586" mass="64672">MAKRILYPLILALLAYVLFSNDDAKVIIAGIAIFLIGMVFMEDGFKLFSGGILEKVIQKSTNSIPKAIGTGFLSTSIVQSSSLVSIIVISFLSAGLISLSGAIGIVFGSNIGTTTTAWIVSSFGVKIKISAYAMPMIIFGVLFRFSASNSLKGFGNVLLGLGFVFLGISYMKDGFETLKAGLDLSQFAMEGYLGVIVYIALGAIATIVIQSSSATMALIITALATGQIVYLNALELAIGANIGTTVTAVIAALASNSNGKRLAVAHFIFNITTGIIAILFLYQLADFVDFLASKISIAADDYTMKLALFHTVFNIIGVIVVSPFTYKLEKYLKGLFRNEKSSKSKPRYLDNGLLKIPDAALIGVKKEIFHLYDNAQEVLSHGIYLHRHNYRSVDIKTLSEVVEKSNLDINTDVNLFYTNKIKSLYGEIVKFSAYAQESMDDNDKQRIYDLKLAARNIVESTKDIRDLHKNLTIYLKSKNSFIKEEYNKIRLNLVTILKTIDDIRNEKDDIEVLSSLEVLKDNLKQLDILRNERIDELIREDKIDKKMATSLINDTTFAHDISKNIINAMSILLIENKDIQELGEEL</sequence>
<dbReference type="NCBIfam" id="NF037997">
    <property type="entry name" value="Na_Pi_symport"/>
    <property type="match status" value="1"/>
</dbReference>
<proteinExistence type="predicted"/>
<dbReference type="RefSeq" id="WP_254575534.1">
    <property type="nucleotide sequence ID" value="NZ_CP100595.1"/>
</dbReference>
<evidence type="ECO:0000256" key="1">
    <source>
        <dbReference type="ARBA" id="ARBA00004651"/>
    </source>
</evidence>
<dbReference type="EMBL" id="CP100595">
    <property type="protein sequence ID" value="UTJ05353.1"/>
    <property type="molecule type" value="Genomic_DNA"/>
</dbReference>
<evidence type="ECO:0000256" key="4">
    <source>
        <dbReference type="ARBA" id="ARBA00022989"/>
    </source>
</evidence>
<evidence type="ECO:0000256" key="2">
    <source>
        <dbReference type="ARBA" id="ARBA00022475"/>
    </source>
</evidence>
<evidence type="ECO:0000256" key="6">
    <source>
        <dbReference type="SAM" id="Phobius"/>
    </source>
</evidence>
<feature type="transmembrane region" description="Helical" evidence="6">
    <location>
        <begin position="191"/>
        <end position="209"/>
    </location>
</feature>
<feature type="transmembrane region" description="Helical" evidence="6">
    <location>
        <begin position="26"/>
        <end position="45"/>
    </location>
</feature>
<dbReference type="PANTHER" id="PTHR10010:SF46">
    <property type="entry name" value="SODIUM-DEPENDENT PHOSPHATE TRANSPORT PROTEIN 2B"/>
    <property type="match status" value="1"/>
</dbReference>
<dbReference type="Proteomes" id="UP001060012">
    <property type="component" value="Chromosome"/>
</dbReference>
<reference evidence="7" key="1">
    <citation type="submission" date="2022-07" db="EMBL/GenBank/DDBJ databases">
        <title>Arcobacter roscoffensis sp. nov., a marine bacterium isolated from coastal seawater collected from Roscoff, France.</title>
        <authorList>
            <person name="Pascual J."/>
            <person name="Lepeaux C."/>
            <person name="Methner A."/>
            <person name="Overmann J."/>
        </authorList>
    </citation>
    <scope>NUCLEOTIDE SEQUENCE</scope>
    <source>
        <strain evidence="7">ARW1-2F2</strain>
    </source>
</reference>
<feature type="transmembrane region" description="Helical" evidence="6">
    <location>
        <begin position="83"/>
        <end position="109"/>
    </location>
</feature>
<keyword evidence="4 6" id="KW-1133">Transmembrane helix</keyword>
<feature type="transmembrane region" description="Helical" evidence="6">
    <location>
        <begin position="154"/>
        <end position="171"/>
    </location>
</feature>
<accession>A0ABY5E2M8</accession>
<evidence type="ECO:0000313" key="7">
    <source>
        <dbReference type="EMBL" id="UTJ05353.1"/>
    </source>
</evidence>
<dbReference type="InterPro" id="IPR003841">
    <property type="entry name" value="Na/Pi_transpt"/>
</dbReference>
<keyword evidence="8" id="KW-1185">Reference proteome</keyword>
<feature type="transmembrane region" description="Helical" evidence="6">
    <location>
        <begin position="302"/>
        <end position="326"/>
    </location>
</feature>
<keyword evidence="2" id="KW-1003">Cell membrane</keyword>
<feature type="transmembrane region" description="Helical" evidence="6">
    <location>
        <begin position="262"/>
        <end position="282"/>
    </location>
</feature>
<gene>
    <name evidence="7" type="ORF">NJU99_08735</name>
</gene>
<dbReference type="Pfam" id="PF02690">
    <property type="entry name" value="Na_Pi_cotrans"/>
    <property type="match status" value="2"/>
</dbReference>
<feature type="transmembrane region" description="Helical" evidence="6">
    <location>
        <begin position="5"/>
        <end position="20"/>
    </location>
</feature>
<organism evidence="7 8">
    <name type="scientific">Arcobacter roscoffensis</name>
    <dbReference type="NCBI Taxonomy" id="2961520"/>
    <lineage>
        <taxon>Bacteria</taxon>
        <taxon>Pseudomonadati</taxon>
        <taxon>Campylobacterota</taxon>
        <taxon>Epsilonproteobacteria</taxon>
        <taxon>Campylobacterales</taxon>
        <taxon>Arcobacteraceae</taxon>
        <taxon>Arcobacter</taxon>
    </lineage>
</organism>
<comment type="subcellular location">
    <subcellularLocation>
        <location evidence="1">Cell membrane</location>
        <topology evidence="1">Multi-pass membrane protein</topology>
    </subcellularLocation>
</comment>
<evidence type="ECO:0000256" key="5">
    <source>
        <dbReference type="ARBA" id="ARBA00023136"/>
    </source>
</evidence>
<evidence type="ECO:0000313" key="8">
    <source>
        <dbReference type="Proteomes" id="UP001060012"/>
    </source>
</evidence>
<name>A0ABY5E2M8_9BACT</name>
<protein>
    <submittedName>
        <fullName evidence="7">Na/Pi symporter</fullName>
    </submittedName>
</protein>
<feature type="transmembrane region" description="Helical" evidence="6">
    <location>
        <begin position="129"/>
        <end position="147"/>
    </location>
</feature>
<feature type="transmembrane region" description="Helical" evidence="6">
    <location>
        <begin position="236"/>
        <end position="255"/>
    </location>
</feature>
<dbReference type="PANTHER" id="PTHR10010">
    <property type="entry name" value="SOLUTE CARRIER FAMILY 34 SODIUM PHOSPHATE , MEMBER 2-RELATED"/>
    <property type="match status" value="1"/>
</dbReference>